<keyword evidence="1" id="KW-0802">TPR repeat</keyword>
<dbReference type="SUPFAM" id="SSF48452">
    <property type="entry name" value="TPR-like"/>
    <property type="match status" value="1"/>
</dbReference>
<evidence type="ECO:0000256" key="1">
    <source>
        <dbReference type="PROSITE-ProRule" id="PRU00339"/>
    </source>
</evidence>
<accession>A0A2R6XY46</accession>
<organism evidence="2 3">
    <name type="scientific">Candidatus Carbonibacillus altaicus</name>
    <dbReference type="NCBI Taxonomy" id="2163959"/>
    <lineage>
        <taxon>Bacteria</taxon>
        <taxon>Bacillati</taxon>
        <taxon>Bacillota</taxon>
        <taxon>Bacilli</taxon>
        <taxon>Bacillales</taxon>
        <taxon>Candidatus Carbonibacillus</taxon>
    </lineage>
</organism>
<sequence length="294" mass="33944">MLFRMWQKEEGIHRARAHYSLAMLYARHHPLALKSDLTAEQLLNEAWDILINLDEETEQVIYEQIFNRNGIALIYYRRGDYETASKILEAAIAKLQLTTFRDGLHNTVLLNNLGRVYSASGEYNKAEKYLKAAIELDPKFAEYWTDLAFLYLEIDKIEDALFAAHQAEKCSSTISEIPELIGYLLNKKGDYAKAANAYVRAWQCEPLRSDIALGAAYNFCEAGLYNEAKEWIDKVDVYKLTADQQETMDLLILELKLNRGEIDDKHSLKQELEILLAKYPHSEAIHENLEKLFN</sequence>
<dbReference type="Gene3D" id="1.25.40.10">
    <property type="entry name" value="Tetratricopeptide repeat domain"/>
    <property type="match status" value="1"/>
</dbReference>
<feature type="repeat" description="TPR" evidence="1">
    <location>
        <begin position="107"/>
        <end position="140"/>
    </location>
</feature>
<dbReference type="InterPro" id="IPR044650">
    <property type="entry name" value="SRFR1-like"/>
</dbReference>
<dbReference type="PROSITE" id="PS50293">
    <property type="entry name" value="TPR_REGION"/>
    <property type="match status" value="1"/>
</dbReference>
<dbReference type="InterPro" id="IPR019734">
    <property type="entry name" value="TPR_rpt"/>
</dbReference>
<dbReference type="EMBL" id="PEBX01000139">
    <property type="protein sequence ID" value="PTQ55322.1"/>
    <property type="molecule type" value="Genomic_DNA"/>
</dbReference>
<evidence type="ECO:0000313" key="2">
    <source>
        <dbReference type="EMBL" id="PTQ55322.1"/>
    </source>
</evidence>
<reference evidence="3" key="1">
    <citation type="journal article" date="2018" name="Sci. Rep.">
        <title>Lignite coal burning seam in the remote Altai Mountains harbors a hydrogen-driven thermophilic microbial community.</title>
        <authorList>
            <person name="Kadnikov V.V."/>
            <person name="Mardanov A.V."/>
            <person name="Ivasenko D.A."/>
            <person name="Antsiferov D.V."/>
            <person name="Beletsky A.V."/>
            <person name="Karnachuk O.V."/>
            <person name="Ravin N.V."/>
        </authorList>
    </citation>
    <scope>NUCLEOTIDE SEQUENCE [LARGE SCALE GENOMIC DNA]</scope>
</reference>
<dbReference type="PANTHER" id="PTHR44749">
    <property type="entry name" value="SUPPRESSOR OF RPS4-RLD 1"/>
    <property type="match status" value="1"/>
</dbReference>
<comment type="caution">
    <text evidence="2">The sequence shown here is derived from an EMBL/GenBank/DDBJ whole genome shotgun (WGS) entry which is preliminary data.</text>
</comment>
<protein>
    <submittedName>
        <fullName evidence="2">TPR repeat</fullName>
    </submittedName>
</protein>
<gene>
    <name evidence="2" type="ORF">BSOLF_2443</name>
</gene>
<name>A0A2R6XY46_9BACL</name>
<evidence type="ECO:0000313" key="3">
    <source>
        <dbReference type="Proteomes" id="UP000244338"/>
    </source>
</evidence>
<dbReference type="AlphaFoldDB" id="A0A2R6XY46"/>
<dbReference type="InterPro" id="IPR011990">
    <property type="entry name" value="TPR-like_helical_dom_sf"/>
</dbReference>
<dbReference type="Pfam" id="PF13424">
    <property type="entry name" value="TPR_12"/>
    <property type="match status" value="1"/>
</dbReference>
<proteinExistence type="predicted"/>
<dbReference type="GO" id="GO:0045892">
    <property type="term" value="P:negative regulation of DNA-templated transcription"/>
    <property type="evidence" value="ECO:0007669"/>
    <property type="project" value="InterPro"/>
</dbReference>
<dbReference type="PROSITE" id="PS50005">
    <property type="entry name" value="TPR"/>
    <property type="match status" value="1"/>
</dbReference>
<dbReference type="PANTHER" id="PTHR44749:SF1">
    <property type="entry name" value="TETRATRICOPEPTIDE-LIKE HELICAL DOMAIN-CONTAINING PROTEIN"/>
    <property type="match status" value="1"/>
</dbReference>
<dbReference type="Proteomes" id="UP000244338">
    <property type="component" value="Unassembled WGS sequence"/>
</dbReference>
<dbReference type="SMART" id="SM00028">
    <property type="entry name" value="TPR"/>
    <property type="match status" value="4"/>
</dbReference>